<comment type="cofactor">
    <cofactor evidence="1">
        <name>Mg(2+)</name>
        <dbReference type="ChEBI" id="CHEBI:18420"/>
    </cofactor>
</comment>
<evidence type="ECO:0000256" key="4">
    <source>
        <dbReference type="ARBA" id="ARBA00012596"/>
    </source>
</evidence>
<dbReference type="AlphaFoldDB" id="A0A7J8ZZA9"/>
<dbReference type="GO" id="GO:0045547">
    <property type="term" value="F:ditrans,polycis-polyprenyl diphosphate synthase [(2E,6E)-farnesyl diphosphate specific] activity"/>
    <property type="evidence" value="ECO:0007669"/>
    <property type="project" value="UniProtKB-EC"/>
</dbReference>
<comment type="caution">
    <text evidence="8">The sequence shown here is derived from an EMBL/GenBank/DDBJ whole genome shotgun (WGS) entry which is preliminary data.</text>
</comment>
<evidence type="ECO:0000256" key="2">
    <source>
        <dbReference type="ARBA" id="ARBA00004922"/>
    </source>
</evidence>
<evidence type="ECO:0000313" key="8">
    <source>
        <dbReference type="EMBL" id="MBA0716942.1"/>
    </source>
</evidence>
<dbReference type="GO" id="GO:0005789">
    <property type="term" value="C:endoplasmic reticulum membrane"/>
    <property type="evidence" value="ECO:0007669"/>
    <property type="project" value="TreeGrafter"/>
</dbReference>
<comment type="similarity">
    <text evidence="3">Belongs to the UPP synthase family.</text>
</comment>
<evidence type="ECO:0000256" key="3">
    <source>
        <dbReference type="ARBA" id="ARBA00005432"/>
    </source>
</evidence>
<keyword evidence="9" id="KW-1185">Reference proteome</keyword>
<comment type="catalytic activity">
    <reaction evidence="7">
        <text>n isopentenyl diphosphate + (2E,6E)-farnesyl diphosphate = a di-trans,poly-cis-polyprenyl diphosphate + n diphosphate</text>
        <dbReference type="Rhea" id="RHEA:53008"/>
        <dbReference type="Rhea" id="RHEA-COMP:19494"/>
        <dbReference type="ChEBI" id="CHEBI:33019"/>
        <dbReference type="ChEBI" id="CHEBI:128769"/>
        <dbReference type="ChEBI" id="CHEBI:136960"/>
        <dbReference type="ChEBI" id="CHEBI:175763"/>
        <dbReference type="EC" id="2.5.1.87"/>
    </reaction>
</comment>
<accession>A0A7J8ZZA9</accession>
<evidence type="ECO:0000256" key="6">
    <source>
        <dbReference type="ARBA" id="ARBA00022842"/>
    </source>
</evidence>
<proteinExistence type="inferred from homology"/>
<dbReference type="EC" id="2.5.1.87" evidence="4"/>
<dbReference type="Proteomes" id="UP000593574">
    <property type="component" value="Unassembled WGS sequence"/>
</dbReference>
<comment type="pathway">
    <text evidence="2">Protein modification; protein glycosylation.</text>
</comment>
<evidence type="ECO:0000256" key="7">
    <source>
        <dbReference type="ARBA" id="ARBA00047353"/>
    </source>
</evidence>
<protein>
    <recommendedName>
        <fullName evidence="4">ditrans,polycis-polyprenyl diphosphate synthase [(2E,6E)-farnesyldiphosphate specific]</fullName>
        <ecNumber evidence="4">2.5.1.87</ecNumber>
    </recommendedName>
</protein>
<name>A0A7J8ZZA9_9ROSI</name>
<evidence type="ECO:0000256" key="1">
    <source>
        <dbReference type="ARBA" id="ARBA00001946"/>
    </source>
</evidence>
<dbReference type="EMBL" id="JABEZV010000008">
    <property type="protein sequence ID" value="MBA0716942.1"/>
    <property type="molecule type" value="Genomic_DNA"/>
</dbReference>
<organism evidence="8 9">
    <name type="scientific">Gossypium laxum</name>
    <dbReference type="NCBI Taxonomy" id="34288"/>
    <lineage>
        <taxon>Eukaryota</taxon>
        <taxon>Viridiplantae</taxon>
        <taxon>Streptophyta</taxon>
        <taxon>Embryophyta</taxon>
        <taxon>Tracheophyta</taxon>
        <taxon>Spermatophyta</taxon>
        <taxon>Magnoliopsida</taxon>
        <taxon>eudicotyledons</taxon>
        <taxon>Gunneridae</taxon>
        <taxon>Pentapetalae</taxon>
        <taxon>rosids</taxon>
        <taxon>malvids</taxon>
        <taxon>Malvales</taxon>
        <taxon>Malvaceae</taxon>
        <taxon>Malvoideae</taxon>
        <taxon>Gossypium</taxon>
    </lineage>
</organism>
<dbReference type="GO" id="GO:1904423">
    <property type="term" value="C:dehydrodolichyl diphosphate synthase complex"/>
    <property type="evidence" value="ECO:0007669"/>
    <property type="project" value="InterPro"/>
</dbReference>
<sequence length="204" mass="23002">MWHLVHSIISICNFTLDIANVLESYLISSGLLGRYKSLHIAKLRYLAIVIESEEAYQTSKIIELLQWLEAVGVKHVCLYDKEGRSSGFSLSLGILKKSKDFILENLDGAILFQVLSYWQPSIYAMQDAHENNVLLDQQHMTLEFVSFSDGKEAVAKAANVLFMKYSKSGVTDQNQKEKIFTESQMSEALKTVGLFLLSDQVGEL</sequence>
<evidence type="ECO:0000256" key="5">
    <source>
        <dbReference type="ARBA" id="ARBA00022679"/>
    </source>
</evidence>
<dbReference type="UniPathway" id="UPA00378"/>
<dbReference type="PANTHER" id="PTHR21528:SF0">
    <property type="entry name" value="DEHYDRODOLICHYL DIPHOSPHATE SYNTHASE COMPLEX SUBUNIT NUS1"/>
    <property type="match status" value="1"/>
</dbReference>
<keyword evidence="6" id="KW-0460">Magnesium</keyword>
<gene>
    <name evidence="8" type="ORF">Golax_004793</name>
</gene>
<dbReference type="PANTHER" id="PTHR21528">
    <property type="entry name" value="DEHYDRODOLICHYL DIPHOSPHATE SYNTHASE COMPLEX SUBUNIT NUS1"/>
    <property type="match status" value="1"/>
</dbReference>
<dbReference type="InterPro" id="IPR038887">
    <property type="entry name" value="Nus1/NgBR"/>
</dbReference>
<keyword evidence="5" id="KW-0808">Transferase</keyword>
<evidence type="ECO:0000313" key="9">
    <source>
        <dbReference type="Proteomes" id="UP000593574"/>
    </source>
</evidence>
<reference evidence="8 9" key="1">
    <citation type="journal article" date="2019" name="Genome Biol. Evol.">
        <title>Insights into the evolution of the New World diploid cottons (Gossypium, subgenus Houzingenia) based on genome sequencing.</title>
        <authorList>
            <person name="Grover C.E."/>
            <person name="Arick M.A. 2nd"/>
            <person name="Thrash A."/>
            <person name="Conover J.L."/>
            <person name="Sanders W.S."/>
            <person name="Peterson D.G."/>
            <person name="Frelichowski J.E."/>
            <person name="Scheffler J.A."/>
            <person name="Scheffler B.E."/>
            <person name="Wendel J.F."/>
        </authorList>
    </citation>
    <scope>NUCLEOTIDE SEQUENCE [LARGE SCALE GENOMIC DNA]</scope>
    <source>
        <strain evidence="8">4</strain>
        <tissue evidence="8">Leaf</tissue>
    </source>
</reference>